<comment type="caution">
    <text evidence="1">The sequence shown here is derived from an EMBL/GenBank/DDBJ whole genome shotgun (WGS) entry which is preliminary data.</text>
</comment>
<proteinExistence type="predicted"/>
<dbReference type="EMBL" id="CABVMM010000004">
    <property type="protein sequence ID" value="VVU99895.1"/>
    <property type="molecule type" value="Genomic_DNA"/>
</dbReference>
<dbReference type="Proteomes" id="UP000356253">
    <property type="component" value="Unassembled WGS sequence"/>
</dbReference>
<gene>
    <name evidence="1" type="primary">bshA_4</name>
    <name evidence="1" type="ORF">FVB9532_01156</name>
</gene>
<evidence type="ECO:0000313" key="1">
    <source>
        <dbReference type="EMBL" id="VVU99895.1"/>
    </source>
</evidence>
<keyword evidence="1" id="KW-0328">Glycosyltransferase</keyword>
<organism evidence="1 2">
    <name type="scientific">Mesonia oceanica</name>
    <dbReference type="NCBI Taxonomy" id="2687242"/>
    <lineage>
        <taxon>Bacteria</taxon>
        <taxon>Pseudomonadati</taxon>
        <taxon>Bacteroidota</taxon>
        <taxon>Flavobacteriia</taxon>
        <taxon>Flavobacteriales</taxon>
        <taxon>Flavobacteriaceae</taxon>
        <taxon>Mesonia</taxon>
    </lineage>
</organism>
<keyword evidence="1" id="KW-0808">Transferase</keyword>
<keyword evidence="2" id="KW-1185">Reference proteome</keyword>
<accession>A0AC61Y5W0</accession>
<protein>
    <submittedName>
        <fullName evidence="1">N-acetyl-alpha-D-glucosaminyl L-malate synthase</fullName>
        <ecNumber evidence="1">2.4.1.-</ecNumber>
    </submittedName>
</protein>
<reference evidence="1" key="1">
    <citation type="submission" date="2019-09" db="EMBL/GenBank/DDBJ databases">
        <authorList>
            <person name="Rodrigo-Torres L."/>
            <person name="Arahal R. D."/>
            <person name="Lucena T."/>
        </authorList>
    </citation>
    <scope>NUCLEOTIDE SEQUENCE</scope>
    <source>
        <strain evidence="1">ISS653</strain>
    </source>
</reference>
<sequence length="392" mass="45097">MNILFFTNEYAHPDLPAAGGVGSFLKTLAKEFTDNGHTIHVFGFSKKNKSFKEGKIQFHFFKKYSKSFPISEGVRSITSRMNIKSAELYFLKKERKYLANKLKKYAELNNIDIIESFVFNGYTAFWDNSTPLVLRFHGSRGFWHYYLNQEKDELKISMEQKALEATPYTVAVSNFSANAVKKIYSINVDKVIHNGIDHKLFSPIENIKKIPQSIFYFGTLSNAKGVDKLCQVFNQTIEEFPKASLHIIGRGNSYWENECQDLLSKKALKSTKYYGPKNNNHLPKIISQATICIFATKNENFSLAIEEAMALKIPLIASNIEATEEIIDHKKNGFLANSIEDYLDYIKLLFKNDDLRKSIGDNARLKIQEKFTKEKMAQQTLDYYQEILAEKK</sequence>
<name>A0AC61Y5W0_9FLAO</name>
<dbReference type="EC" id="2.4.1.-" evidence="1"/>
<evidence type="ECO:0000313" key="2">
    <source>
        <dbReference type="Proteomes" id="UP000356253"/>
    </source>
</evidence>